<reference evidence="6 7" key="1">
    <citation type="submission" date="2024-11" db="EMBL/GenBank/DDBJ databases">
        <authorList>
            <person name="Kaparullina E.N."/>
            <person name="Delegan Y.A."/>
            <person name="Doronina N.V."/>
        </authorList>
    </citation>
    <scope>NUCLEOTIDE SEQUENCE [LARGE SCALE GENOMIC DNA]</scope>
    <source>
        <strain evidence="6 7">7sh_L</strain>
    </source>
</reference>
<gene>
    <name evidence="6" type="ORF">ACIKP9_00705</name>
</gene>
<keyword evidence="4" id="KW-0143">Chaperone</keyword>
<evidence type="ECO:0000256" key="3">
    <source>
        <dbReference type="ARBA" id="ARBA00022795"/>
    </source>
</evidence>
<keyword evidence="3" id="KW-1005">Bacterial flagellum biogenesis</keyword>
<dbReference type="Pfam" id="PF05400">
    <property type="entry name" value="FliT"/>
    <property type="match status" value="1"/>
</dbReference>
<evidence type="ECO:0000256" key="4">
    <source>
        <dbReference type="ARBA" id="ARBA00023186"/>
    </source>
</evidence>
<name>A0ABW8GHF2_9PROT</name>
<dbReference type="RefSeq" id="WP_400877962.1">
    <property type="nucleotide sequence ID" value="NZ_JBIWXY010000001.1"/>
</dbReference>
<keyword evidence="6" id="KW-0966">Cell projection</keyword>
<evidence type="ECO:0000313" key="7">
    <source>
        <dbReference type="Proteomes" id="UP001617669"/>
    </source>
</evidence>
<comment type="subcellular location">
    <subcellularLocation>
        <location evidence="1">Cytoplasm</location>
        <location evidence="1">Cytosol</location>
    </subcellularLocation>
</comment>
<organism evidence="6 7">
    <name type="scientific">Methylobacillus methanolivorans</name>
    <dbReference type="NCBI Taxonomy" id="1848927"/>
    <lineage>
        <taxon>Bacteria</taxon>
        <taxon>Pseudomonadati</taxon>
        <taxon>Pseudomonadota</taxon>
        <taxon>Betaproteobacteria</taxon>
        <taxon>Nitrosomonadales</taxon>
        <taxon>Methylophilaceae</taxon>
        <taxon>Methylobacillus</taxon>
    </lineage>
</organism>
<comment type="caution">
    <text evidence="6">The sequence shown here is derived from an EMBL/GenBank/DDBJ whole genome shotgun (WGS) entry which is preliminary data.</text>
</comment>
<keyword evidence="2" id="KW-0963">Cytoplasm</keyword>
<dbReference type="Proteomes" id="UP001617669">
    <property type="component" value="Unassembled WGS sequence"/>
</dbReference>
<dbReference type="EMBL" id="JBIWXY010000001">
    <property type="protein sequence ID" value="MFJ5444739.1"/>
    <property type="molecule type" value="Genomic_DNA"/>
</dbReference>
<dbReference type="Gene3D" id="1.20.58.380">
    <property type="entry name" value="Flagellar protein flit"/>
    <property type="match status" value="1"/>
</dbReference>
<dbReference type="InterPro" id="IPR008622">
    <property type="entry name" value="FliT"/>
</dbReference>
<protein>
    <recommendedName>
        <fullName evidence="5">Flagellar protein FliT</fullName>
    </recommendedName>
</protein>
<evidence type="ECO:0000313" key="6">
    <source>
        <dbReference type="EMBL" id="MFJ5444739.1"/>
    </source>
</evidence>
<keyword evidence="6" id="KW-0282">Flagellum</keyword>
<accession>A0ABW8GHF2</accession>
<evidence type="ECO:0000256" key="2">
    <source>
        <dbReference type="ARBA" id="ARBA00022490"/>
    </source>
</evidence>
<keyword evidence="7" id="KW-1185">Reference proteome</keyword>
<keyword evidence="6" id="KW-0969">Cilium</keyword>
<evidence type="ECO:0000256" key="1">
    <source>
        <dbReference type="ARBA" id="ARBA00004514"/>
    </source>
</evidence>
<evidence type="ECO:0000256" key="5">
    <source>
        <dbReference type="ARBA" id="ARBA00093797"/>
    </source>
</evidence>
<proteinExistence type="predicted"/>
<sequence length="113" mass="13080">MSTQHTLSLYAAVADITDQMLAAAQQHDWEKLATLEAECAARIKRADEDTCAEPLREPEQKLKFSHLKRILDADRQIRNIIDPWMVRLSDILTNNTANRQMFDTYKQLIRPGR</sequence>